<dbReference type="SUPFAM" id="SSF52218">
    <property type="entry name" value="Flavoproteins"/>
    <property type="match status" value="1"/>
</dbReference>
<dbReference type="PANTHER" id="PTHR30543">
    <property type="entry name" value="CHROMATE REDUCTASE"/>
    <property type="match status" value="1"/>
</dbReference>
<feature type="domain" description="NADPH-dependent FMN reductase-like" evidence="1">
    <location>
        <begin position="4"/>
        <end position="157"/>
    </location>
</feature>
<evidence type="ECO:0000313" key="2">
    <source>
        <dbReference type="EMBL" id="NDV86467.1"/>
    </source>
</evidence>
<proteinExistence type="predicted"/>
<dbReference type="InterPro" id="IPR050712">
    <property type="entry name" value="NAD(P)H-dep_reductase"/>
</dbReference>
<dbReference type="EMBL" id="JAAAMJ010000003">
    <property type="protein sequence ID" value="NDV86467.1"/>
    <property type="molecule type" value="Genomic_DNA"/>
</dbReference>
<dbReference type="RefSeq" id="WP_163043203.1">
    <property type="nucleotide sequence ID" value="NZ_JAAAMJ010000003.1"/>
</dbReference>
<protein>
    <submittedName>
        <fullName evidence="2">NADPH-dependent FMN reductase</fullName>
    </submittedName>
</protein>
<evidence type="ECO:0000313" key="3">
    <source>
        <dbReference type="Proteomes" id="UP000476332"/>
    </source>
</evidence>
<dbReference type="Proteomes" id="UP000476332">
    <property type="component" value="Unassembled WGS sequence"/>
</dbReference>
<dbReference type="Gene3D" id="3.40.50.360">
    <property type="match status" value="1"/>
</dbReference>
<accession>A0A6L9MFA6</accession>
<organism evidence="2 3">
    <name type="scientific">Aurantimonas aggregata</name>
    <dbReference type="NCBI Taxonomy" id="2047720"/>
    <lineage>
        <taxon>Bacteria</taxon>
        <taxon>Pseudomonadati</taxon>
        <taxon>Pseudomonadota</taxon>
        <taxon>Alphaproteobacteria</taxon>
        <taxon>Hyphomicrobiales</taxon>
        <taxon>Aurantimonadaceae</taxon>
        <taxon>Aurantimonas</taxon>
    </lineage>
</organism>
<dbReference type="GO" id="GO:0010181">
    <property type="term" value="F:FMN binding"/>
    <property type="evidence" value="ECO:0007669"/>
    <property type="project" value="TreeGrafter"/>
</dbReference>
<name>A0A6L9MFA6_9HYPH</name>
<dbReference type="AlphaFoldDB" id="A0A6L9MFA6"/>
<reference evidence="2 3" key="1">
    <citation type="submission" date="2020-01" db="EMBL/GenBank/DDBJ databases">
        <title>Genomes of bacteria type strains.</title>
        <authorList>
            <person name="Chen J."/>
            <person name="Zhu S."/>
            <person name="Chen J."/>
        </authorList>
    </citation>
    <scope>NUCLEOTIDE SEQUENCE [LARGE SCALE GENOMIC DNA]</scope>
    <source>
        <strain evidence="2 3">KCTC 52919</strain>
    </source>
</reference>
<dbReference type="InterPro" id="IPR029039">
    <property type="entry name" value="Flavoprotein-like_sf"/>
</dbReference>
<sequence>MTVNILVVPGSLRLASHNRRLAAEATRMLALSDAVVTLLDLGDYPLPIYDGDHEEEQGVPQNAVLLAQRIAAQDGLLLVSPEYNHSLTPLIKNTIDWVSRVRKVQGRPIQPFKGIVAGLASTSTGRFGGMRGLEALRIVMRALNAEVLTEQCTVPNAAASFDETGRLADDVARTALEALVDKLLDTSRSLGRHA</sequence>
<dbReference type="GO" id="GO:0016491">
    <property type="term" value="F:oxidoreductase activity"/>
    <property type="evidence" value="ECO:0007669"/>
    <property type="project" value="InterPro"/>
</dbReference>
<comment type="caution">
    <text evidence="2">The sequence shown here is derived from an EMBL/GenBank/DDBJ whole genome shotgun (WGS) entry which is preliminary data.</text>
</comment>
<evidence type="ECO:0000259" key="1">
    <source>
        <dbReference type="Pfam" id="PF03358"/>
    </source>
</evidence>
<dbReference type="GO" id="GO:0005829">
    <property type="term" value="C:cytosol"/>
    <property type="evidence" value="ECO:0007669"/>
    <property type="project" value="TreeGrafter"/>
</dbReference>
<keyword evidence="3" id="KW-1185">Reference proteome</keyword>
<dbReference type="Pfam" id="PF03358">
    <property type="entry name" value="FMN_red"/>
    <property type="match status" value="1"/>
</dbReference>
<dbReference type="InterPro" id="IPR005025">
    <property type="entry name" value="FMN_Rdtase-like_dom"/>
</dbReference>
<dbReference type="PANTHER" id="PTHR30543:SF21">
    <property type="entry name" value="NAD(P)H-DEPENDENT FMN REDUCTASE LOT6"/>
    <property type="match status" value="1"/>
</dbReference>
<gene>
    <name evidence="2" type="ORF">GTW51_07110</name>
</gene>